<dbReference type="InterPro" id="IPR032675">
    <property type="entry name" value="LRR_dom_sf"/>
</dbReference>
<dbReference type="EC" id="2.7.11.1" evidence="2"/>
<comment type="subcellular location">
    <subcellularLocation>
        <location evidence="1">Membrane</location>
        <topology evidence="1">Single-pass type I membrane protein</topology>
    </subcellularLocation>
</comment>
<keyword evidence="3" id="KW-0418">Kinase</keyword>
<evidence type="ECO:0000256" key="9">
    <source>
        <dbReference type="ARBA" id="ARBA00023170"/>
    </source>
</evidence>
<comment type="catalytic activity">
    <reaction evidence="12">
        <text>L-seryl-[protein] + ATP = O-phospho-L-seryl-[protein] + ADP + H(+)</text>
        <dbReference type="Rhea" id="RHEA:17989"/>
        <dbReference type="Rhea" id="RHEA-COMP:9863"/>
        <dbReference type="Rhea" id="RHEA-COMP:11604"/>
        <dbReference type="ChEBI" id="CHEBI:15378"/>
        <dbReference type="ChEBI" id="CHEBI:29999"/>
        <dbReference type="ChEBI" id="CHEBI:30616"/>
        <dbReference type="ChEBI" id="CHEBI:83421"/>
        <dbReference type="ChEBI" id="CHEBI:456216"/>
        <dbReference type="EC" id="2.7.11.1"/>
    </reaction>
</comment>
<evidence type="ECO:0000256" key="14">
    <source>
        <dbReference type="SAM" id="Phobius"/>
    </source>
</evidence>
<keyword evidence="19" id="KW-1185">Reference proteome</keyword>
<evidence type="ECO:0000313" key="19">
    <source>
        <dbReference type="Proteomes" id="UP000657918"/>
    </source>
</evidence>
<keyword evidence="6 15" id="KW-0732">Signal</keyword>
<dbReference type="Pfam" id="PF07714">
    <property type="entry name" value="PK_Tyr_Ser-Thr"/>
    <property type="match status" value="1"/>
</dbReference>
<proteinExistence type="predicted"/>
<name>A0A835KCL0_9ROSI</name>
<evidence type="ECO:0000256" key="11">
    <source>
        <dbReference type="ARBA" id="ARBA00047899"/>
    </source>
</evidence>
<feature type="domain" description="Serine-threonine/tyrosine-protein kinase catalytic" evidence="16">
    <location>
        <begin position="735"/>
        <end position="840"/>
    </location>
</feature>
<dbReference type="Proteomes" id="UP000657918">
    <property type="component" value="Unassembled WGS sequence"/>
</dbReference>
<organism evidence="18 19">
    <name type="scientific">Salix dunnii</name>
    <dbReference type="NCBI Taxonomy" id="1413687"/>
    <lineage>
        <taxon>Eukaryota</taxon>
        <taxon>Viridiplantae</taxon>
        <taxon>Streptophyta</taxon>
        <taxon>Embryophyta</taxon>
        <taxon>Tracheophyta</taxon>
        <taxon>Spermatophyta</taxon>
        <taxon>Magnoliopsida</taxon>
        <taxon>eudicotyledons</taxon>
        <taxon>Gunneridae</taxon>
        <taxon>Pentapetalae</taxon>
        <taxon>rosids</taxon>
        <taxon>fabids</taxon>
        <taxon>Malpighiales</taxon>
        <taxon>Salicaceae</taxon>
        <taxon>Saliceae</taxon>
        <taxon>Salix</taxon>
    </lineage>
</organism>
<dbReference type="InterPro" id="IPR001245">
    <property type="entry name" value="Ser-Thr/Tyr_kinase_cat_dom"/>
</dbReference>
<evidence type="ECO:0000256" key="7">
    <source>
        <dbReference type="ARBA" id="ARBA00022741"/>
    </source>
</evidence>
<evidence type="ECO:0000259" key="17">
    <source>
        <dbReference type="Pfam" id="PF11721"/>
    </source>
</evidence>
<evidence type="ECO:0000256" key="13">
    <source>
        <dbReference type="SAM" id="MobiDB-lite"/>
    </source>
</evidence>
<evidence type="ECO:0000256" key="10">
    <source>
        <dbReference type="ARBA" id="ARBA00023180"/>
    </source>
</evidence>
<dbReference type="EMBL" id="JADGMS010000003">
    <property type="protein sequence ID" value="KAF9685998.1"/>
    <property type="molecule type" value="Genomic_DNA"/>
</dbReference>
<sequence>MELSVKFLYSSALASCFCCLPFFLLLSTFHLSSAQNATTDPSEVSALNSLFEQWDTRAVGLWNLSGEPCSGSAIDETNFEDPDNNPAIKCDCSQTTCHITKLRVYALNKKGVIPEVLTTLKYLTFLKIDQNYFTGPLPAFIGNLSALKGLSIAHNAFSGTIPKELGNLKELTLLSFGVNNFSGILPPELGNLVKLEELYINSCGLGGEIPSTFVNLQKMRVLWASDDSFTGNIPDFIGNWTGLTSLRFQGNSFEGPIPLGFSNLTSLSSLRISDLSNVSSTLDFIKNLKNLTDLNLRNALINGSIPSDIGELQILDRLDLSFNNLTGQVPSALFRMSSLQYLFLGNNSLSGTLPEQKSDTLHTIDLSYNYLTGTFPSWVASTIQLNLVANNFTFDNSNIRSIFLCSVLPGLNCLQRNFPCNRDTPRCTLIHPRVKLISAPFFLSVADANFSIKCGGPEMRTADGTVYEAENSSLNAASFIVTSTKKWAVSNVGLFADRQSPEYVENTLAQALGTNTPELYQTSRISPGSLRYFGLGLENGPYTIHLLFAETVFADRSSQTWESLGRRVFDIYIQGSRRLKDFDISKEAGGVERSITMTFNVTVSENHLEIHLFWAGKGTCCTPVQGYYGPIISALNVVPGFTPTVSGIPPSTRKEKSRTGMIVGISVSAGVLSLALILVVVYITRKKDSGDEEVFLGVGPRPNTFTYAQLRTATDNFCPSNMLGEGGFGVVYKFIPYGYLAPEYAMRGHLTEKADVFGFGVVALEIISGRANSDNSLDGERVYLLERAWTLYESSQSLLMMDPSVTEFDENEALCVIGVALLCTQASPAMRPTMSRVVAMLTGDIEVSTAPLKPSYLTDMDFKDITGRFSTENKASASTADIKSKNKSHRHNSIDLSPGGDQMHSPLNITEPRLSDLIGDGR</sequence>
<dbReference type="Pfam" id="PF00560">
    <property type="entry name" value="LRR_1"/>
    <property type="match status" value="5"/>
</dbReference>
<dbReference type="Gene3D" id="1.10.510.10">
    <property type="entry name" value="Transferase(Phosphotransferase) domain 1"/>
    <property type="match status" value="1"/>
</dbReference>
<dbReference type="FunFam" id="3.80.10.10:FF:000766">
    <property type="entry name" value="Os05g0263100 protein"/>
    <property type="match status" value="1"/>
</dbReference>
<dbReference type="AlphaFoldDB" id="A0A835KCL0"/>
<keyword evidence="4" id="KW-0597">Phosphoprotein</keyword>
<dbReference type="FunFam" id="3.80.10.10:FF:000298">
    <property type="entry name" value="Putative LRR receptor-like serine/threonine-protein kinase"/>
    <property type="match status" value="1"/>
</dbReference>
<dbReference type="SUPFAM" id="SSF52058">
    <property type="entry name" value="L domain-like"/>
    <property type="match status" value="1"/>
</dbReference>
<dbReference type="Gene3D" id="2.60.120.430">
    <property type="entry name" value="Galactose-binding lectin"/>
    <property type="match status" value="1"/>
</dbReference>
<keyword evidence="14" id="KW-0812">Transmembrane</keyword>
<keyword evidence="14" id="KW-0472">Membrane</keyword>
<protein>
    <recommendedName>
        <fullName evidence="2">non-specific serine/threonine protein kinase</fullName>
        <ecNumber evidence="2">2.7.11.1</ecNumber>
    </recommendedName>
</protein>
<evidence type="ECO:0000313" key="18">
    <source>
        <dbReference type="EMBL" id="KAF9685998.1"/>
    </source>
</evidence>
<dbReference type="GO" id="GO:0005524">
    <property type="term" value="F:ATP binding"/>
    <property type="evidence" value="ECO:0007669"/>
    <property type="project" value="UniProtKB-KW"/>
</dbReference>
<dbReference type="InterPro" id="IPR001611">
    <property type="entry name" value="Leu-rich_rpt"/>
</dbReference>
<dbReference type="InterPro" id="IPR011009">
    <property type="entry name" value="Kinase-like_dom_sf"/>
</dbReference>
<keyword evidence="9" id="KW-0675">Receptor</keyword>
<evidence type="ECO:0000256" key="3">
    <source>
        <dbReference type="ARBA" id="ARBA00022527"/>
    </source>
</evidence>
<dbReference type="SUPFAM" id="SSF56112">
    <property type="entry name" value="Protein kinase-like (PK-like)"/>
    <property type="match status" value="1"/>
</dbReference>
<reference evidence="18 19" key="1">
    <citation type="submission" date="2020-10" db="EMBL/GenBank/DDBJ databases">
        <title>Plant Genome Project.</title>
        <authorList>
            <person name="Zhang R.-G."/>
        </authorList>
    </citation>
    <scope>NUCLEOTIDE SEQUENCE [LARGE SCALE GENOMIC DNA]</scope>
    <source>
        <strain evidence="18">FAFU-HL-1</strain>
        <tissue evidence="18">Leaf</tissue>
    </source>
</reference>
<evidence type="ECO:0000256" key="2">
    <source>
        <dbReference type="ARBA" id="ARBA00012513"/>
    </source>
</evidence>
<feature type="domain" description="Malectin" evidence="17">
    <location>
        <begin position="450"/>
        <end position="635"/>
    </location>
</feature>
<evidence type="ECO:0000256" key="12">
    <source>
        <dbReference type="ARBA" id="ARBA00048679"/>
    </source>
</evidence>
<dbReference type="InterPro" id="IPR021720">
    <property type="entry name" value="Malectin_dom"/>
</dbReference>
<feature type="region of interest" description="Disordered" evidence="13">
    <location>
        <begin position="873"/>
        <end position="922"/>
    </location>
</feature>
<evidence type="ECO:0000256" key="1">
    <source>
        <dbReference type="ARBA" id="ARBA00004479"/>
    </source>
</evidence>
<comment type="caution">
    <text evidence="18">The sequence shown here is derived from an EMBL/GenBank/DDBJ whole genome shotgun (WGS) entry which is preliminary data.</text>
</comment>
<accession>A0A835KCL0</accession>
<keyword evidence="8" id="KW-0067">ATP-binding</keyword>
<dbReference type="InterPro" id="IPR051824">
    <property type="entry name" value="LRR_Rcpt-Like_S/T_Kinase"/>
</dbReference>
<keyword evidence="5" id="KW-0808">Transferase</keyword>
<dbReference type="FunFam" id="2.60.120.430:FF:000002">
    <property type="entry name" value="Leucine-rich repeat receptor-like protein kinase"/>
    <property type="match status" value="1"/>
</dbReference>
<evidence type="ECO:0000256" key="4">
    <source>
        <dbReference type="ARBA" id="ARBA00022553"/>
    </source>
</evidence>
<keyword evidence="10" id="KW-0325">Glycoprotein</keyword>
<evidence type="ECO:0000256" key="8">
    <source>
        <dbReference type="ARBA" id="ARBA00022840"/>
    </source>
</evidence>
<dbReference type="Pfam" id="PF11721">
    <property type="entry name" value="Malectin"/>
    <property type="match status" value="1"/>
</dbReference>
<dbReference type="PANTHER" id="PTHR48006:SF34">
    <property type="entry name" value="OS08G0203700 PROTEIN"/>
    <property type="match status" value="1"/>
</dbReference>
<gene>
    <name evidence="18" type="ORF">SADUNF_Sadunf03G0112800</name>
</gene>
<feature type="signal peptide" evidence="15">
    <location>
        <begin position="1"/>
        <end position="34"/>
    </location>
</feature>
<keyword evidence="7" id="KW-0547">Nucleotide-binding</keyword>
<keyword evidence="3" id="KW-0723">Serine/threonine-protein kinase</keyword>
<dbReference type="PANTHER" id="PTHR48006">
    <property type="entry name" value="LEUCINE-RICH REPEAT-CONTAINING PROTEIN DDB_G0281931-RELATED"/>
    <property type="match status" value="1"/>
</dbReference>
<dbReference type="Gene3D" id="3.80.10.10">
    <property type="entry name" value="Ribonuclease Inhibitor"/>
    <property type="match status" value="2"/>
</dbReference>
<evidence type="ECO:0000259" key="16">
    <source>
        <dbReference type="Pfam" id="PF07714"/>
    </source>
</evidence>
<evidence type="ECO:0000256" key="5">
    <source>
        <dbReference type="ARBA" id="ARBA00022679"/>
    </source>
</evidence>
<dbReference type="Gene3D" id="3.30.200.20">
    <property type="entry name" value="Phosphorylase Kinase, domain 1"/>
    <property type="match status" value="1"/>
</dbReference>
<feature type="chain" id="PRO_5032748571" description="non-specific serine/threonine protein kinase" evidence="15">
    <location>
        <begin position="35"/>
        <end position="922"/>
    </location>
</feature>
<dbReference type="GO" id="GO:0004674">
    <property type="term" value="F:protein serine/threonine kinase activity"/>
    <property type="evidence" value="ECO:0007669"/>
    <property type="project" value="UniProtKB-KW"/>
</dbReference>
<dbReference type="OrthoDB" id="663146at2759"/>
<feature type="transmembrane region" description="Helical" evidence="14">
    <location>
        <begin position="661"/>
        <end position="683"/>
    </location>
</feature>
<comment type="catalytic activity">
    <reaction evidence="11">
        <text>L-threonyl-[protein] + ATP = O-phospho-L-threonyl-[protein] + ADP + H(+)</text>
        <dbReference type="Rhea" id="RHEA:46608"/>
        <dbReference type="Rhea" id="RHEA-COMP:11060"/>
        <dbReference type="Rhea" id="RHEA-COMP:11605"/>
        <dbReference type="ChEBI" id="CHEBI:15378"/>
        <dbReference type="ChEBI" id="CHEBI:30013"/>
        <dbReference type="ChEBI" id="CHEBI:30616"/>
        <dbReference type="ChEBI" id="CHEBI:61977"/>
        <dbReference type="ChEBI" id="CHEBI:456216"/>
        <dbReference type="EC" id="2.7.11.1"/>
    </reaction>
</comment>
<dbReference type="GO" id="GO:0005886">
    <property type="term" value="C:plasma membrane"/>
    <property type="evidence" value="ECO:0007669"/>
    <property type="project" value="TreeGrafter"/>
</dbReference>
<evidence type="ECO:0000256" key="15">
    <source>
        <dbReference type="SAM" id="SignalP"/>
    </source>
</evidence>
<evidence type="ECO:0000256" key="6">
    <source>
        <dbReference type="ARBA" id="ARBA00022729"/>
    </source>
</evidence>
<keyword evidence="14" id="KW-1133">Transmembrane helix</keyword>